<dbReference type="GO" id="GO:0140107">
    <property type="term" value="F:high-affinity potassium ion transmembrane transporter activity"/>
    <property type="evidence" value="ECO:0007669"/>
    <property type="project" value="TreeGrafter"/>
</dbReference>
<dbReference type="NCBIfam" id="TIGR00934">
    <property type="entry name" value="2a38euk"/>
    <property type="match status" value="1"/>
</dbReference>
<dbReference type="Proteomes" id="UP000030651">
    <property type="component" value="Unassembled WGS sequence"/>
</dbReference>
<keyword evidence="7 10" id="KW-1133">Transmembrane helix</keyword>
<dbReference type="eggNOG" id="KOG1341">
    <property type="taxonomic scope" value="Eukaryota"/>
</dbReference>
<feature type="transmembrane region" description="Helical" evidence="10">
    <location>
        <begin position="491"/>
        <end position="511"/>
    </location>
</feature>
<feature type="transmembrane region" description="Helical" evidence="10">
    <location>
        <begin position="365"/>
        <end position="386"/>
    </location>
</feature>
<gene>
    <name evidence="11" type="ORF">PFICI_00116</name>
</gene>
<dbReference type="STRING" id="1229662.W3XJT0"/>
<dbReference type="PANTHER" id="PTHR31064:SF5">
    <property type="entry name" value="POTASSIUM ION TRANSPORTER (EUROFUNG)"/>
    <property type="match status" value="1"/>
</dbReference>
<dbReference type="HOGENOM" id="CLU_005947_5_0_1"/>
<dbReference type="GO" id="GO:0005886">
    <property type="term" value="C:plasma membrane"/>
    <property type="evidence" value="ECO:0007669"/>
    <property type="project" value="InterPro"/>
</dbReference>
<evidence type="ECO:0000256" key="2">
    <source>
        <dbReference type="ARBA" id="ARBA00009137"/>
    </source>
</evidence>
<evidence type="ECO:0000256" key="4">
    <source>
        <dbReference type="ARBA" id="ARBA00022538"/>
    </source>
</evidence>
<name>W3XJT0_PESFW</name>
<comment type="similarity">
    <text evidence="2">Belongs to the TrkH potassium transport family.</text>
</comment>
<evidence type="ECO:0000256" key="6">
    <source>
        <dbReference type="ARBA" id="ARBA00022958"/>
    </source>
</evidence>
<keyword evidence="12" id="KW-1185">Reference proteome</keyword>
<evidence type="ECO:0000256" key="10">
    <source>
        <dbReference type="SAM" id="Phobius"/>
    </source>
</evidence>
<dbReference type="PANTHER" id="PTHR31064">
    <property type="entry name" value="POTASSIUM TRANSPORT PROTEIN DDB_G0292412-RELATED"/>
    <property type="match status" value="1"/>
</dbReference>
<keyword evidence="5 10" id="KW-0812">Transmembrane</keyword>
<keyword evidence="8" id="KW-0406">Ion transport</keyword>
<keyword evidence="4" id="KW-0633">Potassium transport</keyword>
<organism evidence="11 12">
    <name type="scientific">Pestalotiopsis fici (strain W106-1 / CGMCC3.15140)</name>
    <dbReference type="NCBI Taxonomy" id="1229662"/>
    <lineage>
        <taxon>Eukaryota</taxon>
        <taxon>Fungi</taxon>
        <taxon>Dikarya</taxon>
        <taxon>Ascomycota</taxon>
        <taxon>Pezizomycotina</taxon>
        <taxon>Sordariomycetes</taxon>
        <taxon>Xylariomycetidae</taxon>
        <taxon>Amphisphaeriales</taxon>
        <taxon>Sporocadaceae</taxon>
        <taxon>Pestalotiopsis</taxon>
    </lineage>
</organism>
<protein>
    <recommendedName>
        <fullName evidence="13">Potassium transport protein</fullName>
    </recommendedName>
</protein>
<keyword evidence="6" id="KW-0630">Potassium</keyword>
<dbReference type="InterPro" id="IPR015958">
    <property type="entry name" value="Trk1_fungi"/>
</dbReference>
<reference evidence="12" key="1">
    <citation type="journal article" date="2015" name="BMC Genomics">
        <title>Genomic and transcriptomic analysis of the endophytic fungus Pestalotiopsis fici reveals its lifestyle and high potential for synthesis of natural products.</title>
        <authorList>
            <person name="Wang X."/>
            <person name="Zhang X."/>
            <person name="Liu L."/>
            <person name="Xiang M."/>
            <person name="Wang W."/>
            <person name="Sun X."/>
            <person name="Che Y."/>
            <person name="Guo L."/>
            <person name="Liu G."/>
            <person name="Guo L."/>
            <person name="Wang C."/>
            <person name="Yin W.B."/>
            <person name="Stadler M."/>
            <person name="Zhang X."/>
            <person name="Liu X."/>
        </authorList>
    </citation>
    <scope>NUCLEOTIDE SEQUENCE [LARGE SCALE GENOMIC DNA]</scope>
    <source>
        <strain evidence="12">W106-1 / CGMCC3.15140</strain>
    </source>
</reference>
<evidence type="ECO:0000256" key="5">
    <source>
        <dbReference type="ARBA" id="ARBA00022692"/>
    </source>
</evidence>
<dbReference type="AlphaFoldDB" id="W3XJT0"/>
<evidence type="ECO:0000313" key="12">
    <source>
        <dbReference type="Proteomes" id="UP000030651"/>
    </source>
</evidence>
<evidence type="ECO:0000313" key="11">
    <source>
        <dbReference type="EMBL" id="ETS86288.1"/>
    </source>
</evidence>
<dbReference type="InterPro" id="IPR004773">
    <property type="entry name" value="K/Na_transp_Trk1/HKT1"/>
</dbReference>
<evidence type="ECO:0008006" key="13">
    <source>
        <dbReference type="Google" id="ProtNLM"/>
    </source>
</evidence>
<dbReference type="Pfam" id="PF02386">
    <property type="entry name" value="TrkH"/>
    <property type="match status" value="1"/>
</dbReference>
<dbReference type="GO" id="GO:1990573">
    <property type="term" value="P:potassium ion import across plasma membrane"/>
    <property type="evidence" value="ECO:0007669"/>
    <property type="project" value="TreeGrafter"/>
</dbReference>
<evidence type="ECO:0000256" key="1">
    <source>
        <dbReference type="ARBA" id="ARBA00004141"/>
    </source>
</evidence>
<dbReference type="InParanoid" id="W3XJT0"/>
<dbReference type="InterPro" id="IPR051143">
    <property type="entry name" value="TrkH_K-transport"/>
</dbReference>
<proteinExistence type="inferred from homology"/>
<accession>W3XJT0</accession>
<dbReference type="OMA" id="SGPTWIL"/>
<comment type="subcellular location">
    <subcellularLocation>
        <location evidence="1">Membrane</location>
        <topology evidence="1">Multi-pass membrane protein</topology>
    </subcellularLocation>
</comment>
<keyword evidence="3" id="KW-0813">Transport</keyword>
<dbReference type="EMBL" id="KI912109">
    <property type="protein sequence ID" value="ETS86288.1"/>
    <property type="molecule type" value="Genomic_DNA"/>
</dbReference>
<dbReference type="KEGG" id="pfy:PFICI_00116"/>
<dbReference type="GeneID" id="19265129"/>
<evidence type="ECO:0000256" key="3">
    <source>
        <dbReference type="ARBA" id="ARBA00022448"/>
    </source>
</evidence>
<dbReference type="PIRSF" id="PIRSF002450">
    <property type="entry name" value="K+_transpter_TRK"/>
    <property type="match status" value="1"/>
</dbReference>
<feature type="transmembrane region" description="Helical" evidence="10">
    <location>
        <begin position="12"/>
        <end position="31"/>
    </location>
</feature>
<sequence>MKPLVGINFITLHYTWILFMGLLSIAVFYPFGNVSAIDSYFFGASASTESGLNTVDVKNLKTYQQLYLYFIPMLTNLGFINIIVVIARLYWFEKSIKRNALSIQQEGTSGLQRDIESQPTELINEDLDAEGTREDPLDMEPVEQRAPARITFAKDLATPTSDRKALQIPSPRDRDNGHPVVECDVTESHDAIRPISQTTRDVSGFWRRSMDTGHRLSHARSLERAVSDMFVLRPDRSRDRTVSTADTGSTPTVVKRLPRLSRHITIGRNSHFSNLSMRDRRILGGIEYRSLQLLLKIVSIYFFGIHIFGAICLVPWIHRADRKYTDYLASVGQDKTWWAFYSAQTMVDNLGFTLTPDSMIGFRDATWPLLVMTFLAFAGETLYPVFLRLAIWTTSKVVPRQSPMQEPLRFLLDHPRRCYTLLFPSKPTWILFGIIVALNFIDVLLIIVLDLNNPAVNDLALGPRILSAIFQAASARHTGTSTFNLAKVNPAVQFSLVVMMYISIFPIAISIRASNTYEERSLGIYSAEQTPDEVRGRSYIMSHVKNQLSFDLWYIFLGTFCICISESTRIADDTQPEFSVFSALFEVVSAYGNVGLSLGHPSVNTSLSGQFTTFSKLVICAMMIRGRHRGLPYALDRAVMLPGQAAVEDNEDGRSKVE</sequence>
<evidence type="ECO:0000256" key="8">
    <source>
        <dbReference type="ARBA" id="ARBA00023065"/>
    </source>
</evidence>
<keyword evidence="9 10" id="KW-0472">Membrane</keyword>
<dbReference type="GO" id="GO:0030007">
    <property type="term" value="P:intracellular potassium ion homeostasis"/>
    <property type="evidence" value="ECO:0007669"/>
    <property type="project" value="InterPro"/>
</dbReference>
<feature type="transmembrane region" description="Helical" evidence="10">
    <location>
        <begin position="66"/>
        <end position="91"/>
    </location>
</feature>
<evidence type="ECO:0000256" key="9">
    <source>
        <dbReference type="ARBA" id="ARBA00023136"/>
    </source>
</evidence>
<feature type="transmembrane region" description="Helical" evidence="10">
    <location>
        <begin position="429"/>
        <end position="449"/>
    </location>
</feature>
<dbReference type="RefSeq" id="XP_007826888.1">
    <property type="nucleotide sequence ID" value="XM_007828697.1"/>
</dbReference>
<dbReference type="InterPro" id="IPR003445">
    <property type="entry name" value="Cat_transpt"/>
</dbReference>
<evidence type="ECO:0000256" key="7">
    <source>
        <dbReference type="ARBA" id="ARBA00022989"/>
    </source>
</evidence>
<feature type="transmembrane region" description="Helical" evidence="10">
    <location>
        <begin position="293"/>
        <end position="317"/>
    </location>
</feature>
<dbReference type="OrthoDB" id="9999863at2759"/>